<sequence length="72" mass="8154">MKEHGAGEPPLVDPPLRRTWFYSLLVGSAACDGQLGKTHRGQLIITWDKRDSWMLVVTFRSFVALKNDDIPD</sequence>
<keyword evidence="2" id="KW-1185">Reference proteome</keyword>
<proteinExistence type="predicted"/>
<dbReference type="EMBL" id="JASCZI010274051">
    <property type="protein sequence ID" value="MED6225637.1"/>
    <property type="molecule type" value="Genomic_DNA"/>
</dbReference>
<accession>A0ABU6ZUD4</accession>
<dbReference type="PROSITE" id="PS51257">
    <property type="entry name" value="PROKAR_LIPOPROTEIN"/>
    <property type="match status" value="1"/>
</dbReference>
<name>A0ABU6ZUD4_9FABA</name>
<organism evidence="1 2">
    <name type="scientific">Stylosanthes scabra</name>
    <dbReference type="NCBI Taxonomy" id="79078"/>
    <lineage>
        <taxon>Eukaryota</taxon>
        <taxon>Viridiplantae</taxon>
        <taxon>Streptophyta</taxon>
        <taxon>Embryophyta</taxon>
        <taxon>Tracheophyta</taxon>
        <taxon>Spermatophyta</taxon>
        <taxon>Magnoliopsida</taxon>
        <taxon>eudicotyledons</taxon>
        <taxon>Gunneridae</taxon>
        <taxon>Pentapetalae</taxon>
        <taxon>rosids</taxon>
        <taxon>fabids</taxon>
        <taxon>Fabales</taxon>
        <taxon>Fabaceae</taxon>
        <taxon>Papilionoideae</taxon>
        <taxon>50 kb inversion clade</taxon>
        <taxon>dalbergioids sensu lato</taxon>
        <taxon>Dalbergieae</taxon>
        <taxon>Pterocarpus clade</taxon>
        <taxon>Stylosanthes</taxon>
    </lineage>
</organism>
<protein>
    <submittedName>
        <fullName evidence="1">Uncharacterized protein</fullName>
    </submittedName>
</protein>
<comment type="caution">
    <text evidence="1">The sequence shown here is derived from an EMBL/GenBank/DDBJ whole genome shotgun (WGS) entry which is preliminary data.</text>
</comment>
<feature type="non-terminal residue" evidence="1">
    <location>
        <position position="72"/>
    </location>
</feature>
<reference evidence="1 2" key="1">
    <citation type="journal article" date="2023" name="Plants (Basel)">
        <title>Bridging the Gap: Combining Genomics and Transcriptomics Approaches to Understand Stylosanthes scabra, an Orphan Legume from the Brazilian Caatinga.</title>
        <authorList>
            <person name="Ferreira-Neto J.R.C."/>
            <person name="da Silva M.D."/>
            <person name="Binneck E."/>
            <person name="de Melo N.F."/>
            <person name="da Silva R.H."/>
            <person name="de Melo A.L.T.M."/>
            <person name="Pandolfi V."/>
            <person name="Bustamante F.O."/>
            <person name="Brasileiro-Vidal A.C."/>
            <person name="Benko-Iseppon A.M."/>
        </authorList>
    </citation>
    <scope>NUCLEOTIDE SEQUENCE [LARGE SCALE GENOMIC DNA]</scope>
    <source>
        <tissue evidence="1">Leaves</tissue>
    </source>
</reference>
<gene>
    <name evidence="1" type="ORF">PIB30_095518</name>
</gene>
<evidence type="ECO:0000313" key="1">
    <source>
        <dbReference type="EMBL" id="MED6225637.1"/>
    </source>
</evidence>
<evidence type="ECO:0000313" key="2">
    <source>
        <dbReference type="Proteomes" id="UP001341840"/>
    </source>
</evidence>
<dbReference type="Proteomes" id="UP001341840">
    <property type="component" value="Unassembled WGS sequence"/>
</dbReference>